<evidence type="ECO:0000256" key="5">
    <source>
        <dbReference type="ARBA" id="ARBA00022741"/>
    </source>
</evidence>
<keyword evidence="9 10" id="KW-0342">GTP-binding</keyword>
<dbReference type="PROSITE" id="PS51721">
    <property type="entry name" value="G_CP"/>
    <property type="match status" value="1"/>
</dbReference>
<evidence type="ECO:0000256" key="2">
    <source>
        <dbReference type="ARBA" id="ARBA00022517"/>
    </source>
</evidence>
<comment type="subunit">
    <text evidence="10">Monomer. Associates with 30S ribosomal subunit, binds 16S rRNA.</text>
</comment>
<comment type="cofactor">
    <cofactor evidence="10">
        <name>Zn(2+)</name>
        <dbReference type="ChEBI" id="CHEBI:29105"/>
    </cofactor>
    <text evidence="10">Binds 1 zinc ion per subunit.</text>
</comment>
<keyword evidence="7 10" id="KW-0862">Zinc</keyword>
<reference evidence="13 14" key="1">
    <citation type="submission" date="2018-11" db="EMBL/GenBank/DDBJ databases">
        <title>Genomic Encyclopedia of Type Strains, Phase IV (KMG-IV): sequencing the most valuable type-strain genomes for metagenomic binning, comparative biology and taxonomic classification.</title>
        <authorList>
            <person name="Goeker M."/>
        </authorList>
    </citation>
    <scope>NUCLEOTIDE SEQUENCE [LARGE SCALE GENOMIC DNA]</scope>
    <source>
        <strain evidence="13 14">DSM 29158</strain>
    </source>
</reference>
<dbReference type="EMBL" id="RKRK01000002">
    <property type="protein sequence ID" value="RPF57826.1"/>
    <property type="molecule type" value="Genomic_DNA"/>
</dbReference>
<evidence type="ECO:0000256" key="9">
    <source>
        <dbReference type="ARBA" id="ARBA00023134"/>
    </source>
</evidence>
<evidence type="ECO:0000256" key="4">
    <source>
        <dbReference type="ARBA" id="ARBA00022730"/>
    </source>
</evidence>
<evidence type="ECO:0000259" key="11">
    <source>
        <dbReference type="PROSITE" id="PS50936"/>
    </source>
</evidence>
<keyword evidence="14" id="KW-1185">Reference proteome</keyword>
<dbReference type="InterPro" id="IPR031944">
    <property type="entry name" value="RsgA_N"/>
</dbReference>
<comment type="function">
    <text evidence="10">One of several proteins that assist in the late maturation steps of the functional core of the 30S ribosomal subunit. Helps release RbfA from mature subunits. May play a role in the assembly of ribosomal proteins into the subunit. Circularly permuted GTPase that catalyzes slow GTP hydrolysis, GTPase activity is stimulated by the 30S ribosomal subunit.</text>
</comment>
<keyword evidence="1 10" id="KW-0963">Cytoplasm</keyword>
<dbReference type="Gene3D" id="1.10.40.50">
    <property type="entry name" value="Probable gtpase engc, domain 3"/>
    <property type="match status" value="1"/>
</dbReference>
<feature type="binding site" evidence="10">
    <location>
        <position position="260"/>
    </location>
    <ligand>
        <name>Zn(2+)</name>
        <dbReference type="ChEBI" id="CHEBI:29105"/>
    </ligand>
</feature>
<feature type="binding site" evidence="10">
    <location>
        <position position="247"/>
    </location>
    <ligand>
        <name>Zn(2+)</name>
        <dbReference type="ChEBI" id="CHEBI:29105"/>
    </ligand>
</feature>
<dbReference type="SUPFAM" id="SSF52540">
    <property type="entry name" value="P-loop containing nucleoside triphosphate hydrolases"/>
    <property type="match status" value="1"/>
</dbReference>
<dbReference type="HAMAP" id="MF_01820">
    <property type="entry name" value="GTPase_RsgA"/>
    <property type="match status" value="1"/>
</dbReference>
<name>A0A3N5BJ05_9BACL</name>
<dbReference type="GO" id="GO:0019843">
    <property type="term" value="F:rRNA binding"/>
    <property type="evidence" value="ECO:0007669"/>
    <property type="project" value="UniProtKB-KW"/>
</dbReference>
<dbReference type="EC" id="3.6.1.-" evidence="10"/>
<comment type="subcellular location">
    <subcellularLocation>
        <location evidence="10">Cytoplasm</location>
    </subcellularLocation>
</comment>
<dbReference type="InterPro" id="IPR010914">
    <property type="entry name" value="RsgA_GTPase_dom"/>
</dbReference>
<dbReference type="GO" id="GO:0046872">
    <property type="term" value="F:metal ion binding"/>
    <property type="evidence" value="ECO:0007669"/>
    <property type="project" value="UniProtKB-KW"/>
</dbReference>
<accession>A0A3N5BJ05</accession>
<dbReference type="InterPro" id="IPR030378">
    <property type="entry name" value="G_CP_dom"/>
</dbReference>
<dbReference type="Pfam" id="PF03193">
    <property type="entry name" value="RsgA_GTPase"/>
    <property type="match status" value="1"/>
</dbReference>
<evidence type="ECO:0000313" key="14">
    <source>
        <dbReference type="Proteomes" id="UP000277108"/>
    </source>
</evidence>
<dbReference type="AlphaFoldDB" id="A0A3N5BJ05"/>
<feature type="binding site" evidence="10">
    <location>
        <position position="254"/>
    </location>
    <ligand>
        <name>Zn(2+)</name>
        <dbReference type="ChEBI" id="CHEBI:29105"/>
    </ligand>
</feature>
<dbReference type="SUPFAM" id="SSF50249">
    <property type="entry name" value="Nucleic acid-binding proteins"/>
    <property type="match status" value="1"/>
</dbReference>
<evidence type="ECO:0000259" key="12">
    <source>
        <dbReference type="PROSITE" id="PS51721"/>
    </source>
</evidence>
<keyword evidence="2 10" id="KW-0690">Ribosome biogenesis</keyword>
<dbReference type="Gene3D" id="3.40.50.300">
    <property type="entry name" value="P-loop containing nucleotide triphosphate hydrolases"/>
    <property type="match status" value="1"/>
</dbReference>
<comment type="caution">
    <text evidence="13">The sequence shown here is derived from an EMBL/GenBank/DDBJ whole genome shotgun (WGS) entry which is preliminary data.</text>
</comment>
<evidence type="ECO:0000256" key="10">
    <source>
        <dbReference type="HAMAP-Rule" id="MF_01820"/>
    </source>
</evidence>
<dbReference type="PROSITE" id="PS50936">
    <property type="entry name" value="ENGC_GTPASE"/>
    <property type="match status" value="1"/>
</dbReference>
<dbReference type="InterPro" id="IPR004881">
    <property type="entry name" value="Ribosome_biogen_GTPase_RsgA"/>
</dbReference>
<dbReference type="CDD" id="cd01854">
    <property type="entry name" value="YjeQ_EngC"/>
    <property type="match status" value="1"/>
</dbReference>
<dbReference type="InterPro" id="IPR027417">
    <property type="entry name" value="P-loop_NTPase"/>
</dbReference>
<gene>
    <name evidence="10" type="primary">rsgA</name>
    <name evidence="13" type="ORF">EDD62_0461</name>
</gene>
<dbReference type="PANTHER" id="PTHR32120:SF11">
    <property type="entry name" value="SMALL RIBOSOMAL SUBUNIT BIOGENESIS GTPASE RSGA 1, MITOCHONDRIAL-RELATED"/>
    <property type="match status" value="1"/>
</dbReference>
<dbReference type="PANTHER" id="PTHR32120">
    <property type="entry name" value="SMALL RIBOSOMAL SUBUNIT BIOGENESIS GTPASE RSGA"/>
    <property type="match status" value="1"/>
</dbReference>
<dbReference type="NCBIfam" id="TIGR00157">
    <property type="entry name" value="ribosome small subunit-dependent GTPase A"/>
    <property type="match status" value="1"/>
</dbReference>
<evidence type="ECO:0000256" key="1">
    <source>
        <dbReference type="ARBA" id="ARBA00022490"/>
    </source>
</evidence>
<feature type="domain" description="EngC GTPase" evidence="11">
    <location>
        <begin position="74"/>
        <end position="221"/>
    </location>
</feature>
<evidence type="ECO:0000256" key="8">
    <source>
        <dbReference type="ARBA" id="ARBA00022884"/>
    </source>
</evidence>
<organism evidence="13 14">
    <name type="scientific">Abyssicoccus albus</name>
    <dbReference type="NCBI Taxonomy" id="1817405"/>
    <lineage>
        <taxon>Bacteria</taxon>
        <taxon>Bacillati</taxon>
        <taxon>Bacillota</taxon>
        <taxon>Bacilli</taxon>
        <taxon>Bacillales</taxon>
        <taxon>Abyssicoccaceae</taxon>
    </lineage>
</organism>
<dbReference type="Pfam" id="PF16745">
    <property type="entry name" value="RsgA_N"/>
    <property type="match status" value="1"/>
</dbReference>
<feature type="binding site" evidence="10">
    <location>
        <position position="252"/>
    </location>
    <ligand>
        <name>Zn(2+)</name>
        <dbReference type="ChEBI" id="CHEBI:29105"/>
    </ligand>
</feature>
<evidence type="ECO:0000313" key="13">
    <source>
        <dbReference type="EMBL" id="RPF57826.1"/>
    </source>
</evidence>
<dbReference type="GO" id="GO:0005737">
    <property type="term" value="C:cytoplasm"/>
    <property type="evidence" value="ECO:0007669"/>
    <property type="project" value="UniProtKB-SubCell"/>
</dbReference>
<keyword evidence="8 10" id="KW-0694">RNA-binding</keyword>
<keyword evidence="5 10" id="KW-0547">Nucleotide-binding</keyword>
<dbReference type="GO" id="GO:0003924">
    <property type="term" value="F:GTPase activity"/>
    <property type="evidence" value="ECO:0007669"/>
    <property type="project" value="UniProtKB-UniRule"/>
</dbReference>
<evidence type="ECO:0000256" key="3">
    <source>
        <dbReference type="ARBA" id="ARBA00022723"/>
    </source>
</evidence>
<dbReference type="OrthoDB" id="9809485at2"/>
<feature type="binding site" evidence="10">
    <location>
        <begin position="166"/>
        <end position="174"/>
    </location>
    <ligand>
        <name>GTP</name>
        <dbReference type="ChEBI" id="CHEBI:37565"/>
    </ligand>
</feature>
<dbReference type="RefSeq" id="WP_123807377.1">
    <property type="nucleotide sequence ID" value="NZ_RKRK01000002.1"/>
</dbReference>
<feature type="binding site" evidence="10">
    <location>
        <begin position="114"/>
        <end position="117"/>
    </location>
    <ligand>
        <name>GTP</name>
        <dbReference type="ChEBI" id="CHEBI:37565"/>
    </ligand>
</feature>
<dbReference type="Proteomes" id="UP000277108">
    <property type="component" value="Unassembled WGS sequence"/>
</dbReference>
<feature type="domain" description="CP-type G" evidence="12">
    <location>
        <begin position="65"/>
        <end position="223"/>
    </location>
</feature>
<comment type="similarity">
    <text evidence="10">Belongs to the TRAFAC class YlqF/YawG GTPase family. RsgA subfamily.</text>
</comment>
<dbReference type="Gene3D" id="2.40.50.140">
    <property type="entry name" value="Nucleic acid-binding proteins"/>
    <property type="match status" value="1"/>
</dbReference>
<keyword evidence="6 10" id="KW-0378">Hydrolase</keyword>
<sequence length="293" mass="33845">MINGRIIKAMSGEYVVDTNIGVFTTRPRGIFRHKNNAPKVGDFVDISTTDEEHDQSVIVHIHPRKNEFIRPAVSNIDYLAIVMSVKSPTIDWLLIDKFICSSLHNETKPILILTKCDLLAEDDYKALEQYKLYYDDLDISLLFSINNHHLNQLKSLIKDHVVVLTGQTGVGKSTLINKLDQSKDLETQEISTKLGRGKHTTRHIELFPFKGGYIGDSPGFSQLDVSMIEMQSLKYYFEEFNRFSKSCKFRECLHHREPKCQVKKAVEEGSIMKHRYDHYIHLLEAKMNEKPKY</sequence>
<dbReference type="GO" id="GO:0042274">
    <property type="term" value="P:ribosomal small subunit biogenesis"/>
    <property type="evidence" value="ECO:0007669"/>
    <property type="project" value="UniProtKB-UniRule"/>
</dbReference>
<keyword evidence="4 10" id="KW-0699">rRNA-binding</keyword>
<dbReference type="InterPro" id="IPR012340">
    <property type="entry name" value="NA-bd_OB-fold"/>
</dbReference>
<keyword evidence="3 10" id="KW-0479">Metal-binding</keyword>
<evidence type="ECO:0000256" key="6">
    <source>
        <dbReference type="ARBA" id="ARBA00022801"/>
    </source>
</evidence>
<dbReference type="GO" id="GO:0005525">
    <property type="term" value="F:GTP binding"/>
    <property type="evidence" value="ECO:0007669"/>
    <property type="project" value="UniProtKB-UniRule"/>
</dbReference>
<proteinExistence type="inferred from homology"/>
<dbReference type="CDD" id="cd04466">
    <property type="entry name" value="S1_YloQ_GTPase"/>
    <property type="match status" value="1"/>
</dbReference>
<evidence type="ECO:0000256" key="7">
    <source>
        <dbReference type="ARBA" id="ARBA00022833"/>
    </source>
</evidence>
<protein>
    <recommendedName>
        <fullName evidence="10">Small ribosomal subunit biogenesis GTPase RsgA</fullName>
        <ecNumber evidence="10">3.6.1.-</ecNumber>
    </recommendedName>
</protein>